<dbReference type="RefSeq" id="WP_346093020.1">
    <property type="nucleotide sequence ID" value="NZ_BAABKS010000067.1"/>
</dbReference>
<dbReference type="Proteomes" id="UP001597182">
    <property type="component" value="Unassembled WGS sequence"/>
</dbReference>
<gene>
    <name evidence="7" type="ORF">ACFQ34_05795</name>
</gene>
<evidence type="ECO:0000256" key="3">
    <source>
        <dbReference type="ARBA" id="ARBA00022692"/>
    </source>
</evidence>
<dbReference type="PANTHER" id="PTHR30213:SF1">
    <property type="entry name" value="INNER MEMBRANE PROTEIN YHJD"/>
    <property type="match status" value="1"/>
</dbReference>
<comment type="subcellular location">
    <subcellularLocation>
        <location evidence="1">Cell membrane</location>
        <topology evidence="1">Multi-pass membrane protein</topology>
    </subcellularLocation>
</comment>
<organism evidence="7 8">
    <name type="scientific">Pseudonocardia benzenivorans</name>
    <dbReference type="NCBI Taxonomy" id="228005"/>
    <lineage>
        <taxon>Bacteria</taxon>
        <taxon>Bacillati</taxon>
        <taxon>Actinomycetota</taxon>
        <taxon>Actinomycetes</taxon>
        <taxon>Pseudonocardiales</taxon>
        <taxon>Pseudonocardiaceae</taxon>
        <taxon>Pseudonocardia</taxon>
    </lineage>
</organism>
<accession>A0ABW3VEM7</accession>
<evidence type="ECO:0000256" key="5">
    <source>
        <dbReference type="ARBA" id="ARBA00023136"/>
    </source>
</evidence>
<dbReference type="PANTHER" id="PTHR30213">
    <property type="entry name" value="INNER MEMBRANE PROTEIN YHJD"/>
    <property type="match status" value="1"/>
</dbReference>
<dbReference type="Pfam" id="PF03631">
    <property type="entry name" value="Virul_fac_BrkB"/>
    <property type="match status" value="1"/>
</dbReference>
<evidence type="ECO:0000256" key="2">
    <source>
        <dbReference type="ARBA" id="ARBA00022475"/>
    </source>
</evidence>
<name>A0ABW3VEM7_9PSEU</name>
<keyword evidence="8" id="KW-1185">Reference proteome</keyword>
<evidence type="ECO:0000313" key="8">
    <source>
        <dbReference type="Proteomes" id="UP001597182"/>
    </source>
</evidence>
<keyword evidence="3 6" id="KW-0812">Transmembrane</keyword>
<reference evidence="8" key="1">
    <citation type="journal article" date="2019" name="Int. J. Syst. Evol. Microbiol.">
        <title>The Global Catalogue of Microorganisms (GCM) 10K type strain sequencing project: providing services to taxonomists for standard genome sequencing and annotation.</title>
        <authorList>
            <consortium name="The Broad Institute Genomics Platform"/>
            <consortium name="The Broad Institute Genome Sequencing Center for Infectious Disease"/>
            <person name="Wu L."/>
            <person name="Ma J."/>
        </authorList>
    </citation>
    <scope>NUCLEOTIDE SEQUENCE [LARGE SCALE GENOMIC DNA]</scope>
    <source>
        <strain evidence="8">CCUG 49018</strain>
    </source>
</reference>
<keyword evidence="5 6" id="KW-0472">Membrane</keyword>
<dbReference type="EMBL" id="JBHTMB010000040">
    <property type="protein sequence ID" value="MFD1232790.1"/>
    <property type="molecule type" value="Genomic_DNA"/>
</dbReference>
<evidence type="ECO:0000256" key="1">
    <source>
        <dbReference type="ARBA" id="ARBA00004651"/>
    </source>
</evidence>
<evidence type="ECO:0000256" key="4">
    <source>
        <dbReference type="ARBA" id="ARBA00022989"/>
    </source>
</evidence>
<feature type="transmembrane region" description="Helical" evidence="6">
    <location>
        <begin position="44"/>
        <end position="73"/>
    </location>
</feature>
<evidence type="ECO:0000256" key="6">
    <source>
        <dbReference type="SAM" id="Phobius"/>
    </source>
</evidence>
<keyword evidence="2" id="KW-1003">Cell membrane</keyword>
<feature type="transmembrane region" description="Helical" evidence="6">
    <location>
        <begin position="263"/>
        <end position="283"/>
    </location>
</feature>
<protein>
    <submittedName>
        <fullName evidence="7">YhjD/YihY/BrkB family envelope integrity protein</fullName>
    </submittedName>
</protein>
<feature type="transmembrane region" description="Helical" evidence="6">
    <location>
        <begin position="231"/>
        <end position="257"/>
    </location>
</feature>
<evidence type="ECO:0000313" key="7">
    <source>
        <dbReference type="EMBL" id="MFD1232790.1"/>
    </source>
</evidence>
<feature type="transmembrane region" description="Helical" evidence="6">
    <location>
        <begin position="151"/>
        <end position="173"/>
    </location>
</feature>
<feature type="transmembrane region" description="Helical" evidence="6">
    <location>
        <begin position="193"/>
        <end position="219"/>
    </location>
</feature>
<keyword evidence="4 6" id="KW-1133">Transmembrane helix</keyword>
<sequence>MTGAVRGTARLLRQRATGLRDRWPALDHLRRTGRRYFAQRGNHLASAVAFTTVVAAVPLLMVLFSAAGFLLWLRPELVADLESWVLGGFPAPVAAAVGPVVESAVTSRAPVASIGTVAAVWAGKTWVTVLREALAAMWEMPPRPPASVRRVLRDLLSLLALIIAVSTSMALMVSATGGLGAVLRLVGLADHAAAYALVSGVGVVLGWAIGWGVLVWLLGRLPGHTLPLRTVAPVAAIGALLIEALTVVTTLTIGATAGSVGGVVFGGLLAGLAFLFAGARIVLSLAAWLATAEPAASGPGP</sequence>
<dbReference type="InterPro" id="IPR017039">
    <property type="entry name" value="Virul_fac_BrkB"/>
</dbReference>
<proteinExistence type="predicted"/>
<comment type="caution">
    <text evidence="7">The sequence shown here is derived from an EMBL/GenBank/DDBJ whole genome shotgun (WGS) entry which is preliminary data.</text>
</comment>